<organism evidence="2 3">
    <name type="scientific">Longicatena caecimuris</name>
    <dbReference type="NCBI Taxonomy" id="1796635"/>
    <lineage>
        <taxon>Bacteria</taxon>
        <taxon>Bacillati</taxon>
        <taxon>Bacillota</taxon>
        <taxon>Erysipelotrichia</taxon>
        <taxon>Erysipelotrichales</taxon>
        <taxon>Erysipelotrichaceae</taxon>
        <taxon>Longicatena</taxon>
    </lineage>
</organism>
<keyword evidence="1" id="KW-0472">Membrane</keyword>
<dbReference type="Proteomes" id="UP000295773">
    <property type="component" value="Unassembled WGS sequence"/>
</dbReference>
<feature type="transmembrane region" description="Helical" evidence="1">
    <location>
        <begin position="155"/>
        <end position="180"/>
    </location>
</feature>
<reference evidence="2 3" key="1">
    <citation type="submission" date="2019-03" db="EMBL/GenBank/DDBJ databases">
        <title>Genomic Encyclopedia of Type Strains, Phase IV (KMG-IV): sequencing the most valuable type-strain genomes for metagenomic binning, comparative biology and taxonomic classification.</title>
        <authorList>
            <person name="Goeker M."/>
        </authorList>
    </citation>
    <scope>NUCLEOTIDE SEQUENCE [LARGE SCALE GENOMIC DNA]</scope>
    <source>
        <strain evidence="2 3">DSM 29481</strain>
    </source>
</reference>
<sequence>MKVVLHQIRHHLSILWWKILLLYGLAFTFLNFSDNFHCVYQEIHDYPKETDMSFLMLLFFVVPVLLIAFLQLYTWYQKGKVRWQLVMQQHFLQVIADIIVIAGILMIGYLLFYGIYYKHSIAYLATNIKVNDVSPVFWQMVKQQTIMAKLLPVNVLSFISMILLIVQLSSLLVAAVMTLWKEQVKPITKMYLIFSLCVCFLRITYTTEYFQILFYTLCIFANIGVATQCWKRKKQEVRTC</sequence>
<proteinExistence type="predicted"/>
<feature type="transmembrane region" description="Helical" evidence="1">
    <location>
        <begin position="212"/>
        <end position="230"/>
    </location>
</feature>
<evidence type="ECO:0000313" key="2">
    <source>
        <dbReference type="EMBL" id="TCU62476.1"/>
    </source>
</evidence>
<comment type="caution">
    <text evidence="2">The sequence shown here is derived from an EMBL/GenBank/DDBJ whole genome shotgun (WGS) entry which is preliminary data.</text>
</comment>
<feature type="transmembrane region" description="Helical" evidence="1">
    <location>
        <begin position="12"/>
        <end position="32"/>
    </location>
</feature>
<keyword evidence="3" id="KW-1185">Reference proteome</keyword>
<dbReference type="EMBL" id="SMBP01000004">
    <property type="protein sequence ID" value="TCU62476.1"/>
    <property type="molecule type" value="Genomic_DNA"/>
</dbReference>
<accession>A0A4R3TLI9</accession>
<protein>
    <submittedName>
        <fullName evidence="2">Uncharacterized protein</fullName>
    </submittedName>
</protein>
<dbReference type="RefSeq" id="WP_132224091.1">
    <property type="nucleotide sequence ID" value="NZ_JANKBG010000004.1"/>
</dbReference>
<feature type="transmembrane region" description="Helical" evidence="1">
    <location>
        <begin position="187"/>
        <end position="206"/>
    </location>
</feature>
<feature type="transmembrane region" description="Helical" evidence="1">
    <location>
        <begin position="52"/>
        <end position="73"/>
    </location>
</feature>
<evidence type="ECO:0000313" key="3">
    <source>
        <dbReference type="Proteomes" id="UP000295773"/>
    </source>
</evidence>
<name>A0A4R3TLI9_9FIRM</name>
<evidence type="ECO:0000256" key="1">
    <source>
        <dbReference type="SAM" id="Phobius"/>
    </source>
</evidence>
<feature type="transmembrane region" description="Helical" evidence="1">
    <location>
        <begin position="94"/>
        <end position="116"/>
    </location>
</feature>
<keyword evidence="1" id="KW-1133">Transmembrane helix</keyword>
<gene>
    <name evidence="2" type="ORF">EDD61_104115</name>
</gene>
<dbReference type="AlphaFoldDB" id="A0A4R3TLI9"/>
<keyword evidence="1" id="KW-0812">Transmembrane</keyword>